<dbReference type="RefSeq" id="WP_171246815.1">
    <property type="nucleotide sequence ID" value="NZ_JABFAJ010000012.1"/>
</dbReference>
<organism evidence="1 2">
    <name type="scientific">Isoptericola sediminis</name>
    <dbReference type="NCBI Taxonomy" id="2733572"/>
    <lineage>
        <taxon>Bacteria</taxon>
        <taxon>Bacillati</taxon>
        <taxon>Actinomycetota</taxon>
        <taxon>Actinomycetes</taxon>
        <taxon>Micrococcales</taxon>
        <taxon>Promicromonosporaceae</taxon>
        <taxon>Isoptericola</taxon>
    </lineage>
</organism>
<dbReference type="InterPro" id="IPR045941">
    <property type="entry name" value="DUF6361"/>
</dbReference>
<keyword evidence="2" id="KW-1185">Reference proteome</keyword>
<dbReference type="AlphaFoldDB" id="A0A849K6A4"/>
<accession>A0A849K6A4</accession>
<comment type="caution">
    <text evidence="1">The sequence shown here is derived from an EMBL/GenBank/DDBJ whole genome shotgun (WGS) entry which is preliminary data.</text>
</comment>
<dbReference type="Proteomes" id="UP000557204">
    <property type="component" value="Unassembled WGS sequence"/>
</dbReference>
<reference evidence="1 2" key="1">
    <citation type="submission" date="2020-05" db="EMBL/GenBank/DDBJ databases">
        <title>Genome sequence of Isoptericola sp. JC619 isolated from Chilika lagoon, India.</title>
        <authorList>
            <person name="Kumar D."/>
            <person name="Appam K."/>
            <person name="Gandham S."/>
            <person name="Uppada J."/>
            <person name="Sasikala C."/>
            <person name="Venkata Ramana C."/>
        </authorList>
    </citation>
    <scope>NUCLEOTIDE SEQUENCE [LARGE SCALE GENOMIC DNA]</scope>
    <source>
        <strain evidence="1 2">JC619</strain>
    </source>
</reference>
<evidence type="ECO:0000313" key="1">
    <source>
        <dbReference type="EMBL" id="NNU27305.1"/>
    </source>
</evidence>
<name>A0A849K6A4_9MICO</name>
<sequence length="399" mass="44524">MVSSFGWLDVDAQQRQKMLEVVALFREQGTVDDLGVGTIRDAISDLLFPGTSVLHTRLRYVLFVPWLMQRAAHKSSPTEMSAEFRRLEFRLITSLMAGGETQGVIGNRARTNLKQLPSAMYWSALDAWGVRDVATADAYFRRMHDTRALQRRTAATDDPESRAFVPATGIDPHLPPAPDELLNATGLALTPAEEQYLSDRIAASTRGSMLAWLVHHPPGELPRRVWDLEHLDEAPEHLRVAVDHARRYSLAIHGAALLYNLLLAEASEQEELVDAYRDALGDWRSELDATGALADWDRADFWATVHASNPRVRAVTRAFVDRWLDLIAAHDGVADADEARILVSTREKSIKGGRARLLNQSALDRWTGASGTGRHDFRWLVARSHLEDLYSARGIEVAA</sequence>
<gene>
    <name evidence="1" type="ORF">HLI28_07085</name>
</gene>
<protein>
    <submittedName>
        <fullName evidence="1">Uncharacterized protein</fullName>
    </submittedName>
</protein>
<evidence type="ECO:0000313" key="2">
    <source>
        <dbReference type="Proteomes" id="UP000557204"/>
    </source>
</evidence>
<dbReference type="EMBL" id="JABFAJ010000012">
    <property type="protein sequence ID" value="NNU27305.1"/>
    <property type="molecule type" value="Genomic_DNA"/>
</dbReference>
<dbReference type="Pfam" id="PF19888">
    <property type="entry name" value="DUF6361"/>
    <property type="match status" value="1"/>
</dbReference>
<proteinExistence type="predicted"/>